<evidence type="ECO:0000256" key="2">
    <source>
        <dbReference type="ARBA" id="ARBA00022448"/>
    </source>
</evidence>
<dbReference type="AlphaFoldDB" id="A0A2D1U3N0"/>
<dbReference type="InterPro" id="IPR036942">
    <property type="entry name" value="Beta-barrel_TonB_sf"/>
</dbReference>
<feature type="signal peptide" evidence="8">
    <location>
        <begin position="1"/>
        <end position="23"/>
    </location>
</feature>
<dbReference type="NCBIfam" id="TIGR04057">
    <property type="entry name" value="SusC_RagA_signa"/>
    <property type="match status" value="1"/>
</dbReference>
<dbReference type="Pfam" id="PF07715">
    <property type="entry name" value="Plug"/>
    <property type="match status" value="1"/>
</dbReference>
<dbReference type="InterPro" id="IPR008969">
    <property type="entry name" value="CarboxyPept-like_regulatory"/>
</dbReference>
<comment type="similarity">
    <text evidence="7">Belongs to the TonB-dependent receptor family.</text>
</comment>
<dbReference type="InterPro" id="IPR023997">
    <property type="entry name" value="TonB-dep_OMP_SusC/RagA_CS"/>
</dbReference>
<dbReference type="Gene3D" id="2.40.170.20">
    <property type="entry name" value="TonB-dependent receptor, beta-barrel domain"/>
    <property type="match status" value="1"/>
</dbReference>
<keyword evidence="5 7" id="KW-0472">Membrane</keyword>
<dbReference type="InterPro" id="IPR039426">
    <property type="entry name" value="TonB-dep_rcpt-like"/>
</dbReference>
<keyword evidence="11" id="KW-1185">Reference proteome</keyword>
<name>A0A2D1U3N0_9SPHI</name>
<organism evidence="10 11">
    <name type="scientific">Pedobacter ginsengisoli</name>
    <dbReference type="NCBI Taxonomy" id="363852"/>
    <lineage>
        <taxon>Bacteria</taxon>
        <taxon>Pseudomonadati</taxon>
        <taxon>Bacteroidota</taxon>
        <taxon>Sphingobacteriia</taxon>
        <taxon>Sphingobacteriales</taxon>
        <taxon>Sphingobacteriaceae</taxon>
        <taxon>Pedobacter</taxon>
    </lineage>
</organism>
<dbReference type="SUPFAM" id="SSF49464">
    <property type="entry name" value="Carboxypeptidase regulatory domain-like"/>
    <property type="match status" value="1"/>
</dbReference>
<keyword evidence="3 7" id="KW-1134">Transmembrane beta strand</keyword>
<dbReference type="KEGG" id="pgs:CPT03_06830"/>
<dbReference type="Gene3D" id="2.170.130.10">
    <property type="entry name" value="TonB-dependent receptor, plug domain"/>
    <property type="match status" value="1"/>
</dbReference>
<dbReference type="NCBIfam" id="TIGR04056">
    <property type="entry name" value="OMP_RagA_SusC"/>
    <property type="match status" value="1"/>
</dbReference>
<dbReference type="SUPFAM" id="SSF56935">
    <property type="entry name" value="Porins"/>
    <property type="match status" value="1"/>
</dbReference>
<proteinExistence type="inferred from homology"/>
<evidence type="ECO:0000256" key="1">
    <source>
        <dbReference type="ARBA" id="ARBA00004571"/>
    </source>
</evidence>
<dbReference type="Pfam" id="PF13715">
    <property type="entry name" value="CarbopepD_reg_2"/>
    <property type="match status" value="1"/>
</dbReference>
<dbReference type="InterPro" id="IPR012910">
    <property type="entry name" value="Plug_dom"/>
</dbReference>
<dbReference type="OrthoDB" id="9768177at2"/>
<keyword evidence="6 7" id="KW-0998">Cell outer membrane</keyword>
<dbReference type="Proteomes" id="UP000223749">
    <property type="component" value="Chromosome"/>
</dbReference>
<evidence type="ECO:0000256" key="5">
    <source>
        <dbReference type="ARBA" id="ARBA00023136"/>
    </source>
</evidence>
<evidence type="ECO:0000256" key="8">
    <source>
        <dbReference type="SAM" id="SignalP"/>
    </source>
</evidence>
<sequence length="1102" mass="120249">MKQIYLRCLTVLLFSLITIAAYAQKKVTGTVTEDSGSPIPGVSVFEKGTNNGITTDGSGKFSLNVSNNAVLVIRYIGFLTKEVEVGTSTNMTIKLQADDKALEEVVITGLGETRDKRNLGYAMNQIGGEQIRAAKTINPISALQGLVPGLVVMPGQGGPQSTPKFQIRGASSLYSGENTPLIVIDGIMLSDDVVLPSRGGEQDFGNVLKNINPDDIESMSVLKGGSVTALYGSRASNGVILITTKKGYSQKGLGFSFSHDETFDKAYALPDMQKEYGSGFTPTDFVKTSNGMNQINPASYGFSFGPKLDGSTVLDVDGERQIKNSVLNNPLSLYQTGRYINNNIAMQGGNEKTTFRFSYANNFSKGISPNNKLDRHTFNLRGTQRLADAIFVDGTVSYSNTRGFNPQRLSGDNSLIYGLTWGYPTNFDLDYWSKQYLDPINGGRSTNDPFGTNNLFFMLNEFSQLQSENNFRGALNAKVNFTKWLQLETNAALNWYNTNREVRELGTGVGFAGGYYGSEMRNFFDSRYRANLNLNHTVNDFDLFLQGGAELTRSQVKSASFNSRGGLRIPRQFRLSNSIQDPQVYEGAPNIAQIFATYGQGTVTYKQWLTLNLYARNEWNSTLVYSNGTGNYSYFYPGADAAFVFTDAFKLPEFFNFGKLRASYSITGGGTDVYRANAGYYVRSGNYAPITGGDGIEQYGFENSTLGELNLKPLRTFSKEIGFELKMLQKRLGIDFTVYKKNTKNQIIGLGTSIESGVSSQLINSGNTQDWGIELSLSGTPIKTKTGFSWDTYFNYTLNRTKIISLAPGVTTVQLSGGDGIRTIAQVGGEYSTMVAAYGYAKYQARDASGKPIDDPNNGKKVLTTAGSGGAVYVRASNYANGLKNESQIGSTLPKFYGSVRNIFNYKDFSLSTLIDAKFGGYVFSDTYYYGSQTGNLKNTLLGRTPQTGGTEYTDADGVKQVGVVLDGVFAQGTKINGVDVGGMTHQETIDKGMRIPTITWRYYNNSNGWSAGIRERGAFKSSWVAVRDITLGYDLPKSFAAKIKMNGIRVNVSARNVGFLYNNAPDNININDFTGTGAGDAFLGGGTPYVRTFGFGINGSF</sequence>
<keyword evidence="2 7" id="KW-0813">Transport</keyword>
<dbReference type="Gene3D" id="2.60.40.1120">
    <property type="entry name" value="Carboxypeptidase-like, regulatory domain"/>
    <property type="match status" value="1"/>
</dbReference>
<dbReference type="GO" id="GO:0009279">
    <property type="term" value="C:cell outer membrane"/>
    <property type="evidence" value="ECO:0007669"/>
    <property type="project" value="UniProtKB-SubCell"/>
</dbReference>
<dbReference type="PROSITE" id="PS52016">
    <property type="entry name" value="TONB_DEPENDENT_REC_3"/>
    <property type="match status" value="1"/>
</dbReference>
<gene>
    <name evidence="10" type="ORF">CPT03_06830</name>
</gene>
<feature type="chain" id="PRO_5013796770" evidence="8">
    <location>
        <begin position="24"/>
        <end position="1102"/>
    </location>
</feature>
<evidence type="ECO:0000259" key="9">
    <source>
        <dbReference type="Pfam" id="PF07715"/>
    </source>
</evidence>
<feature type="domain" description="TonB-dependent receptor plug" evidence="9">
    <location>
        <begin position="116"/>
        <end position="239"/>
    </location>
</feature>
<evidence type="ECO:0000313" key="11">
    <source>
        <dbReference type="Proteomes" id="UP000223749"/>
    </source>
</evidence>
<comment type="subcellular location">
    <subcellularLocation>
        <location evidence="1 7">Cell outer membrane</location>
        <topology evidence="1 7">Multi-pass membrane protein</topology>
    </subcellularLocation>
</comment>
<evidence type="ECO:0000256" key="3">
    <source>
        <dbReference type="ARBA" id="ARBA00022452"/>
    </source>
</evidence>
<evidence type="ECO:0000256" key="4">
    <source>
        <dbReference type="ARBA" id="ARBA00022692"/>
    </source>
</evidence>
<reference evidence="10 11" key="1">
    <citation type="submission" date="2017-10" db="EMBL/GenBank/DDBJ databases">
        <title>Whole genome of Pedobacter ginsengisoli T01R-27 isolated from tomato rhizosphere.</title>
        <authorList>
            <person name="Weon H.-Y."/>
            <person name="Lee S.A."/>
            <person name="Sang M.K."/>
            <person name="Song J."/>
        </authorList>
    </citation>
    <scope>NUCLEOTIDE SEQUENCE [LARGE SCALE GENOMIC DNA]</scope>
    <source>
        <strain evidence="10 11">T01R-27</strain>
    </source>
</reference>
<evidence type="ECO:0000256" key="6">
    <source>
        <dbReference type="ARBA" id="ARBA00023237"/>
    </source>
</evidence>
<accession>A0A2D1U3N0</accession>
<evidence type="ECO:0000256" key="7">
    <source>
        <dbReference type="PROSITE-ProRule" id="PRU01360"/>
    </source>
</evidence>
<dbReference type="RefSeq" id="WP_099438143.1">
    <property type="nucleotide sequence ID" value="NZ_CP024091.1"/>
</dbReference>
<keyword evidence="8" id="KW-0732">Signal</keyword>
<keyword evidence="4 7" id="KW-0812">Transmembrane</keyword>
<evidence type="ECO:0000313" key="10">
    <source>
        <dbReference type="EMBL" id="ATP56201.1"/>
    </source>
</evidence>
<dbReference type="InterPro" id="IPR037066">
    <property type="entry name" value="Plug_dom_sf"/>
</dbReference>
<protein>
    <submittedName>
        <fullName evidence="10">SusC/RagA family TonB-linked outer membrane protein</fullName>
    </submittedName>
</protein>
<dbReference type="EMBL" id="CP024091">
    <property type="protein sequence ID" value="ATP56201.1"/>
    <property type="molecule type" value="Genomic_DNA"/>
</dbReference>
<dbReference type="InterPro" id="IPR023996">
    <property type="entry name" value="TonB-dep_OMP_SusC/RagA"/>
</dbReference>